<evidence type="ECO:0000256" key="1">
    <source>
        <dbReference type="ARBA" id="ARBA00008609"/>
    </source>
</evidence>
<dbReference type="FunFam" id="3.30.70.1400:FF:000001">
    <property type="entry name" value="Aminomethyltransferase"/>
    <property type="match status" value="1"/>
</dbReference>
<feature type="domain" description="Aminomethyltransferase C-terminal" evidence="9">
    <location>
        <begin position="283"/>
        <end position="359"/>
    </location>
</feature>
<dbReference type="InterPro" id="IPR006223">
    <property type="entry name" value="GcvT"/>
</dbReference>
<dbReference type="EMBL" id="QLMK01000018">
    <property type="protein sequence ID" value="RAK25894.1"/>
    <property type="molecule type" value="Genomic_DNA"/>
</dbReference>
<dbReference type="EC" id="2.1.2.10" evidence="2"/>
<evidence type="ECO:0000313" key="10">
    <source>
        <dbReference type="EMBL" id="RAK25894.1"/>
    </source>
</evidence>
<accession>A0A364JS61</accession>
<sequence>MGDTQELKTLPLQDFHEAAKARFGAFAGWNMPITYPLGVMKEHLHTREHVGLFDISHMKLIEISGPDAITLLAQLCPLDPSVLKNGQSKYTFFLSDSGGILDDIIVTRLGDDRFIIVANAGNVDADIEHLNEAVSGKTVKIEPLERVFLAIQGPEAQEVVSNLDLPADELSFMTGVEPKEGWFMTRSGYTGEDGFEIGLPIEEGRELVEKLLADERVAWIGLAARDSLRLEAGLCLHGQDITPETDPVSAGLSWVISKPVREKAEFKGAQAVLAAIANGTLAKRVGLKPEGRQPVRAGAELIDENGHQIGTVTSGGFGPTAGCPVAMGYVEKSLASPGTRIFAEIRGNKVPVDVVTLPFIPHRYRKG</sequence>
<name>A0A364JS61_9HYPH</name>
<evidence type="ECO:0000256" key="3">
    <source>
        <dbReference type="ARBA" id="ARBA00022576"/>
    </source>
</evidence>
<dbReference type="SUPFAM" id="SSF103025">
    <property type="entry name" value="Folate-binding domain"/>
    <property type="match status" value="1"/>
</dbReference>
<dbReference type="InterPro" id="IPR029043">
    <property type="entry name" value="GcvT/YgfZ_C"/>
</dbReference>
<dbReference type="SUPFAM" id="SSF101790">
    <property type="entry name" value="Aminomethyltransferase beta-barrel domain"/>
    <property type="match status" value="1"/>
</dbReference>
<dbReference type="AlphaFoldDB" id="A0A364JS61"/>
<evidence type="ECO:0000256" key="2">
    <source>
        <dbReference type="ARBA" id="ARBA00012616"/>
    </source>
</evidence>
<comment type="catalytic activity">
    <reaction evidence="6">
        <text>N(6)-[(R)-S(8)-aminomethyldihydrolipoyl]-L-lysyl-[protein] + (6S)-5,6,7,8-tetrahydrofolate = N(6)-[(R)-dihydrolipoyl]-L-lysyl-[protein] + (6R)-5,10-methylene-5,6,7,8-tetrahydrofolate + NH4(+)</text>
        <dbReference type="Rhea" id="RHEA:16945"/>
        <dbReference type="Rhea" id="RHEA-COMP:10475"/>
        <dbReference type="Rhea" id="RHEA-COMP:10492"/>
        <dbReference type="ChEBI" id="CHEBI:15636"/>
        <dbReference type="ChEBI" id="CHEBI:28938"/>
        <dbReference type="ChEBI" id="CHEBI:57453"/>
        <dbReference type="ChEBI" id="CHEBI:83100"/>
        <dbReference type="ChEBI" id="CHEBI:83143"/>
        <dbReference type="EC" id="2.1.2.10"/>
    </reaction>
</comment>
<proteinExistence type="inferred from homology"/>
<dbReference type="Gene3D" id="4.10.1250.10">
    <property type="entry name" value="Aminomethyltransferase fragment"/>
    <property type="match status" value="1"/>
</dbReference>
<feature type="binding site" evidence="7">
    <location>
        <position position="196"/>
    </location>
    <ligand>
        <name>substrate</name>
    </ligand>
</feature>
<dbReference type="RefSeq" id="WP_111576253.1">
    <property type="nucleotide sequence ID" value="NZ_JBHEEY010000018.1"/>
</dbReference>
<dbReference type="PANTHER" id="PTHR43757:SF2">
    <property type="entry name" value="AMINOMETHYLTRANSFERASE, MITOCHONDRIAL"/>
    <property type="match status" value="1"/>
</dbReference>
<dbReference type="Gene3D" id="3.30.1360.120">
    <property type="entry name" value="Probable tRNA modification gtpase trme, domain 1"/>
    <property type="match status" value="1"/>
</dbReference>
<dbReference type="GO" id="GO:0006546">
    <property type="term" value="P:glycine catabolic process"/>
    <property type="evidence" value="ECO:0007669"/>
    <property type="project" value="InterPro"/>
</dbReference>
<evidence type="ECO:0000256" key="4">
    <source>
        <dbReference type="ARBA" id="ARBA00022679"/>
    </source>
</evidence>
<dbReference type="GO" id="GO:0008168">
    <property type="term" value="F:methyltransferase activity"/>
    <property type="evidence" value="ECO:0007669"/>
    <property type="project" value="UniProtKB-KW"/>
</dbReference>
<keyword evidence="4 10" id="KW-0808">Transferase</keyword>
<dbReference type="GO" id="GO:0004047">
    <property type="term" value="F:aminomethyltransferase activity"/>
    <property type="evidence" value="ECO:0007669"/>
    <property type="project" value="UniProtKB-EC"/>
</dbReference>
<dbReference type="OrthoDB" id="9774591at2"/>
<reference evidence="10 11" key="1">
    <citation type="submission" date="2018-06" db="EMBL/GenBank/DDBJ databases">
        <title>Genomic Encyclopedia of Type Strains, Phase IV (KMG-IV): sequencing the most valuable type-strain genomes for metagenomic binning, comparative biology and taxonomic classification.</title>
        <authorList>
            <person name="Goeker M."/>
        </authorList>
    </citation>
    <scope>NUCLEOTIDE SEQUENCE [LARGE SCALE GENOMIC DNA]</scope>
    <source>
        <strain evidence="10 11">DSM 26720</strain>
    </source>
</reference>
<keyword evidence="3" id="KW-0032">Aminotransferase</keyword>
<dbReference type="InterPro" id="IPR027266">
    <property type="entry name" value="TrmE/GcvT-like"/>
</dbReference>
<organism evidence="10 11">
    <name type="scientific">Falsochrobactrum ovis</name>
    <dbReference type="NCBI Taxonomy" id="1293442"/>
    <lineage>
        <taxon>Bacteria</taxon>
        <taxon>Pseudomonadati</taxon>
        <taxon>Pseudomonadota</taxon>
        <taxon>Alphaproteobacteria</taxon>
        <taxon>Hyphomicrobiales</taxon>
        <taxon>Brucellaceae</taxon>
        <taxon>Falsochrobactrum</taxon>
    </lineage>
</organism>
<evidence type="ECO:0000313" key="11">
    <source>
        <dbReference type="Proteomes" id="UP000249453"/>
    </source>
</evidence>
<evidence type="ECO:0000256" key="7">
    <source>
        <dbReference type="PIRSR" id="PIRSR006487-1"/>
    </source>
</evidence>
<dbReference type="GO" id="GO:0005960">
    <property type="term" value="C:glycine cleavage complex"/>
    <property type="evidence" value="ECO:0007669"/>
    <property type="project" value="InterPro"/>
</dbReference>
<dbReference type="NCBIfam" id="NF010093">
    <property type="entry name" value="PRK13579.1"/>
    <property type="match status" value="1"/>
</dbReference>
<dbReference type="Pfam" id="PF01571">
    <property type="entry name" value="GCV_T"/>
    <property type="match status" value="1"/>
</dbReference>
<dbReference type="InterPro" id="IPR006222">
    <property type="entry name" value="GCVT_N"/>
</dbReference>
<dbReference type="PIRSF" id="PIRSF006487">
    <property type="entry name" value="GcvT"/>
    <property type="match status" value="1"/>
</dbReference>
<dbReference type="GO" id="GO:0032259">
    <property type="term" value="P:methylation"/>
    <property type="evidence" value="ECO:0007669"/>
    <property type="project" value="UniProtKB-KW"/>
</dbReference>
<keyword evidence="11" id="KW-1185">Reference proteome</keyword>
<evidence type="ECO:0000259" key="9">
    <source>
        <dbReference type="Pfam" id="PF08669"/>
    </source>
</evidence>
<gene>
    <name evidence="10" type="ORF">C7374_11810</name>
</gene>
<evidence type="ECO:0000256" key="6">
    <source>
        <dbReference type="ARBA" id="ARBA00047665"/>
    </source>
</evidence>
<dbReference type="InterPro" id="IPR013977">
    <property type="entry name" value="GcvT_C"/>
</dbReference>
<dbReference type="Gene3D" id="3.30.70.1400">
    <property type="entry name" value="Aminomethyltransferase beta-barrel domains"/>
    <property type="match status" value="1"/>
</dbReference>
<comment type="similarity">
    <text evidence="1">Belongs to the GcvT family.</text>
</comment>
<evidence type="ECO:0000259" key="8">
    <source>
        <dbReference type="Pfam" id="PF01571"/>
    </source>
</evidence>
<feature type="domain" description="GCVT N-terminal" evidence="8">
    <location>
        <begin position="13"/>
        <end position="257"/>
    </location>
</feature>
<dbReference type="Proteomes" id="UP000249453">
    <property type="component" value="Unassembled WGS sequence"/>
</dbReference>
<dbReference type="Gene3D" id="2.40.30.110">
    <property type="entry name" value="Aminomethyltransferase beta-barrel domains"/>
    <property type="match status" value="1"/>
</dbReference>
<dbReference type="Pfam" id="PF08669">
    <property type="entry name" value="GCV_T_C"/>
    <property type="match status" value="1"/>
</dbReference>
<dbReference type="NCBIfam" id="NF001567">
    <property type="entry name" value="PRK00389.1"/>
    <property type="match status" value="1"/>
</dbReference>
<dbReference type="GO" id="GO:0008483">
    <property type="term" value="F:transaminase activity"/>
    <property type="evidence" value="ECO:0007669"/>
    <property type="project" value="UniProtKB-KW"/>
</dbReference>
<comment type="caution">
    <text evidence="10">The sequence shown here is derived from an EMBL/GenBank/DDBJ whole genome shotgun (WGS) entry which is preliminary data.</text>
</comment>
<protein>
    <recommendedName>
        <fullName evidence="2">aminomethyltransferase</fullName>
        <ecNumber evidence="2">2.1.2.10</ecNumber>
    </recommendedName>
    <alternativeName>
        <fullName evidence="5">Glycine cleavage system T protein</fullName>
    </alternativeName>
</protein>
<dbReference type="InterPro" id="IPR028896">
    <property type="entry name" value="GcvT/YgfZ/DmdA"/>
</dbReference>
<keyword evidence="10" id="KW-0489">Methyltransferase</keyword>
<dbReference type="PANTHER" id="PTHR43757">
    <property type="entry name" value="AMINOMETHYLTRANSFERASE"/>
    <property type="match status" value="1"/>
</dbReference>
<dbReference type="NCBIfam" id="TIGR00528">
    <property type="entry name" value="gcvT"/>
    <property type="match status" value="1"/>
</dbReference>
<evidence type="ECO:0000256" key="5">
    <source>
        <dbReference type="ARBA" id="ARBA00031395"/>
    </source>
</evidence>